<keyword evidence="7" id="KW-0131">Cell cycle</keyword>
<evidence type="ECO:0000256" key="9">
    <source>
        <dbReference type="SAM" id="Coils"/>
    </source>
</evidence>
<evidence type="ECO:0000256" key="8">
    <source>
        <dbReference type="ARBA" id="ARBA00031737"/>
    </source>
</evidence>
<dbReference type="Pfam" id="PF05103">
    <property type="entry name" value="DivIVA"/>
    <property type="match status" value="1"/>
</dbReference>
<feature type="compositionally biased region" description="Basic and acidic residues" evidence="10">
    <location>
        <begin position="1"/>
        <end position="12"/>
    </location>
</feature>
<protein>
    <recommendedName>
        <fullName evidence="3">Cell wall synthesis protein Wag31</fullName>
    </recommendedName>
    <alternativeName>
        <fullName evidence="8">Antigen 84</fullName>
    </alternativeName>
</protein>
<evidence type="ECO:0000256" key="10">
    <source>
        <dbReference type="SAM" id="MobiDB-lite"/>
    </source>
</evidence>
<evidence type="ECO:0000256" key="2">
    <source>
        <dbReference type="ARBA" id="ARBA00009008"/>
    </source>
</evidence>
<feature type="coiled-coil region" evidence="9">
    <location>
        <begin position="133"/>
        <end position="168"/>
    </location>
</feature>
<evidence type="ECO:0000256" key="3">
    <source>
        <dbReference type="ARBA" id="ARBA00018787"/>
    </source>
</evidence>
<dbReference type="Proteomes" id="UP001595851">
    <property type="component" value="Unassembled WGS sequence"/>
</dbReference>
<feature type="region of interest" description="Disordered" evidence="10">
    <location>
        <begin position="1"/>
        <end position="26"/>
    </location>
</feature>
<keyword evidence="12" id="KW-1185">Reference proteome</keyword>
<accession>A0ABV8GN29</accession>
<dbReference type="RefSeq" id="WP_379533519.1">
    <property type="nucleotide sequence ID" value="NZ_JBHSBI010000029.1"/>
</dbReference>
<comment type="similarity">
    <text evidence="2">Belongs to the DivIVA family.</text>
</comment>
<evidence type="ECO:0000256" key="1">
    <source>
        <dbReference type="ARBA" id="ARBA00004496"/>
    </source>
</evidence>
<gene>
    <name evidence="11" type="ORF">ACFOY2_40980</name>
</gene>
<sequence length="225" mass="24045">MHVEHEEHDHGPHLPHSHAAAEGATSPHLQAVTPGHLALLTAAAVHHQVFTVVRLRAGYDLAEVDAFLARVETALSLLWQDNAQLRERLDAAAPPEASAGTEALAAARRSAEETIAAAQHEARQILTAAHADAQQVRREAEAAADALAKAARQAVEDQLDELDRAVTDQGRNLQQSLHDQLAQVRAELNDLTMPSHGAHEATPMPALPAIAPLRTPSVPDSFIGH</sequence>
<reference evidence="12" key="1">
    <citation type="journal article" date="2019" name="Int. J. Syst. Evol. Microbiol.">
        <title>The Global Catalogue of Microorganisms (GCM) 10K type strain sequencing project: providing services to taxonomists for standard genome sequencing and annotation.</title>
        <authorList>
            <consortium name="The Broad Institute Genomics Platform"/>
            <consortium name="The Broad Institute Genome Sequencing Center for Infectious Disease"/>
            <person name="Wu L."/>
            <person name="Ma J."/>
        </authorList>
    </citation>
    <scope>NUCLEOTIDE SEQUENCE [LARGE SCALE GENOMIC DNA]</scope>
    <source>
        <strain evidence="12">TBRC 1276</strain>
    </source>
</reference>
<evidence type="ECO:0000256" key="7">
    <source>
        <dbReference type="ARBA" id="ARBA00023306"/>
    </source>
</evidence>
<evidence type="ECO:0000313" key="12">
    <source>
        <dbReference type="Proteomes" id="UP001595851"/>
    </source>
</evidence>
<dbReference type="NCBIfam" id="TIGR03544">
    <property type="entry name" value="DivI1A_domain"/>
    <property type="match status" value="1"/>
</dbReference>
<name>A0ABV8GN29_9ACTN</name>
<dbReference type="InterPro" id="IPR019933">
    <property type="entry name" value="DivIVA_domain"/>
</dbReference>
<dbReference type="PANTHER" id="PTHR35794">
    <property type="entry name" value="CELL DIVISION PROTEIN DIVIVA"/>
    <property type="match status" value="1"/>
</dbReference>
<keyword evidence="5" id="KW-0132">Cell division</keyword>
<dbReference type="Gene3D" id="6.10.250.660">
    <property type="match status" value="1"/>
</dbReference>
<dbReference type="InterPro" id="IPR007793">
    <property type="entry name" value="DivIVA_fam"/>
</dbReference>
<evidence type="ECO:0000256" key="5">
    <source>
        <dbReference type="ARBA" id="ARBA00022618"/>
    </source>
</evidence>
<comment type="caution">
    <text evidence="11">The sequence shown here is derived from an EMBL/GenBank/DDBJ whole genome shotgun (WGS) entry which is preliminary data.</text>
</comment>
<keyword evidence="6 9" id="KW-0175">Coiled coil</keyword>
<evidence type="ECO:0000313" key="11">
    <source>
        <dbReference type="EMBL" id="MFC4013662.1"/>
    </source>
</evidence>
<organism evidence="11 12">
    <name type="scientific">Nonomuraea purpurea</name>
    <dbReference type="NCBI Taxonomy" id="1849276"/>
    <lineage>
        <taxon>Bacteria</taxon>
        <taxon>Bacillati</taxon>
        <taxon>Actinomycetota</taxon>
        <taxon>Actinomycetes</taxon>
        <taxon>Streptosporangiales</taxon>
        <taxon>Streptosporangiaceae</taxon>
        <taxon>Nonomuraea</taxon>
    </lineage>
</organism>
<dbReference type="EMBL" id="JBHSBI010000029">
    <property type="protein sequence ID" value="MFC4013662.1"/>
    <property type="molecule type" value="Genomic_DNA"/>
</dbReference>
<keyword evidence="4" id="KW-0963">Cytoplasm</keyword>
<comment type="subcellular location">
    <subcellularLocation>
        <location evidence="1">Cytoplasm</location>
    </subcellularLocation>
</comment>
<proteinExistence type="inferred from homology"/>
<dbReference type="PANTHER" id="PTHR35794:SF2">
    <property type="entry name" value="CELL DIVISION PROTEIN DIVIVA"/>
    <property type="match status" value="1"/>
</dbReference>
<evidence type="ECO:0000256" key="4">
    <source>
        <dbReference type="ARBA" id="ARBA00022490"/>
    </source>
</evidence>
<evidence type="ECO:0000256" key="6">
    <source>
        <dbReference type="ARBA" id="ARBA00023054"/>
    </source>
</evidence>